<evidence type="ECO:0008006" key="8">
    <source>
        <dbReference type="Google" id="ProtNLM"/>
    </source>
</evidence>
<keyword evidence="2" id="KW-0949">S-adenosyl-L-methionine</keyword>
<evidence type="ECO:0000256" key="5">
    <source>
        <dbReference type="ARBA" id="ARBA00023014"/>
    </source>
</evidence>
<protein>
    <recommendedName>
        <fullName evidence="8">Radical SAM protein</fullName>
    </recommendedName>
</protein>
<dbReference type="KEGG" id="meiy:MIN45_P2297"/>
<evidence type="ECO:0000256" key="4">
    <source>
        <dbReference type="ARBA" id="ARBA00023004"/>
    </source>
</evidence>
<dbReference type="SFLD" id="SFLDS00029">
    <property type="entry name" value="Radical_SAM"/>
    <property type="match status" value="1"/>
</dbReference>
<evidence type="ECO:0000256" key="2">
    <source>
        <dbReference type="ARBA" id="ARBA00022691"/>
    </source>
</evidence>
<dbReference type="SUPFAM" id="SSF102114">
    <property type="entry name" value="Radical SAM enzymes"/>
    <property type="match status" value="1"/>
</dbReference>
<evidence type="ECO:0000313" key="7">
    <source>
        <dbReference type="Proteomes" id="UP001321450"/>
    </source>
</evidence>
<dbReference type="GO" id="GO:0046872">
    <property type="term" value="F:metal ion binding"/>
    <property type="evidence" value="ECO:0007669"/>
    <property type="project" value="UniProtKB-KW"/>
</dbReference>
<keyword evidence="4" id="KW-0408">Iron</keyword>
<comment type="cofactor">
    <cofactor evidence="1">
        <name>[4Fe-4S] cluster</name>
        <dbReference type="ChEBI" id="CHEBI:49883"/>
    </cofactor>
</comment>
<evidence type="ECO:0000256" key="1">
    <source>
        <dbReference type="ARBA" id="ARBA00001966"/>
    </source>
</evidence>
<dbReference type="Gene3D" id="3.20.20.70">
    <property type="entry name" value="Aldolase class I"/>
    <property type="match status" value="1"/>
</dbReference>
<dbReference type="Proteomes" id="UP001321450">
    <property type="component" value="Chromosome"/>
</dbReference>
<dbReference type="RefSeq" id="WP_286292505.1">
    <property type="nucleotide sequence ID" value="NZ_AP024718.1"/>
</dbReference>
<gene>
    <name evidence="6" type="ORF">MIN45_P2297</name>
</gene>
<dbReference type="AlphaFoldDB" id="A0AAU9C1T0"/>
<dbReference type="InterPro" id="IPR013785">
    <property type="entry name" value="Aldolase_TIM"/>
</dbReference>
<reference evidence="7" key="1">
    <citation type="journal article" date="2024" name="Int. J. Syst. Evol. Microbiol.">
        <title>Methylomarinovum tepidoasis sp. nov., a moderately thermophilic methanotroph of the family Methylothermaceae isolated from a deep-sea hydrothermal field.</title>
        <authorList>
            <person name="Hirayama H."/>
            <person name="Takaki Y."/>
            <person name="Abe M."/>
            <person name="Miyazaki M."/>
            <person name="Uematsu K."/>
            <person name="Matsui Y."/>
            <person name="Takai K."/>
        </authorList>
    </citation>
    <scope>NUCLEOTIDE SEQUENCE [LARGE SCALE GENOMIC DNA]</scope>
    <source>
        <strain evidence="7">IN45</strain>
    </source>
</reference>
<dbReference type="InterPro" id="IPR058240">
    <property type="entry name" value="rSAM_sf"/>
</dbReference>
<dbReference type="GO" id="GO:0003824">
    <property type="term" value="F:catalytic activity"/>
    <property type="evidence" value="ECO:0007669"/>
    <property type="project" value="InterPro"/>
</dbReference>
<dbReference type="InterPro" id="IPR007197">
    <property type="entry name" value="rSAM"/>
</dbReference>
<evidence type="ECO:0000256" key="3">
    <source>
        <dbReference type="ARBA" id="ARBA00022723"/>
    </source>
</evidence>
<dbReference type="EMBL" id="AP024718">
    <property type="protein sequence ID" value="BCX89923.1"/>
    <property type="molecule type" value="Genomic_DNA"/>
</dbReference>
<keyword evidence="5" id="KW-0411">Iron-sulfur</keyword>
<sequence length="283" mass="31346">MAVPLRIDDHRRDSAGFTYVYPVVSRRAGGVSIGINFNPNNACNWRCIYCQVPGLRRGAAPPLDHARLRHELEAMLDSIVHGDFYRRFQVPASHRRICDVAISGNGEPTTLKDFGAAIDTVLTTLADYPLLGLARVIISNGSRIHHPAVQRGLARWGRAGGVLWFKLDRATSAGIARVNQVRLSPRQILDRLEQAAGLCPVWIQTCWFALDGHPPPPQERQAYLELLAQAKRRGLPLEGVLLYGLARPSQQPQASRLSRLPAEILEELAAAIRRCGWPVKVTP</sequence>
<keyword evidence="3" id="KW-0479">Metal-binding</keyword>
<proteinExistence type="predicted"/>
<keyword evidence="7" id="KW-1185">Reference proteome</keyword>
<evidence type="ECO:0000313" key="6">
    <source>
        <dbReference type="EMBL" id="BCX89923.1"/>
    </source>
</evidence>
<accession>A0AAU9C1T0</accession>
<organism evidence="6 7">
    <name type="scientific">Methylomarinovum tepidoasis</name>
    <dbReference type="NCBI Taxonomy" id="2840183"/>
    <lineage>
        <taxon>Bacteria</taxon>
        <taxon>Pseudomonadati</taxon>
        <taxon>Pseudomonadota</taxon>
        <taxon>Gammaproteobacteria</taxon>
        <taxon>Methylococcales</taxon>
        <taxon>Methylothermaceae</taxon>
        <taxon>Methylomarinovum</taxon>
    </lineage>
</organism>
<dbReference type="GO" id="GO:0051536">
    <property type="term" value="F:iron-sulfur cluster binding"/>
    <property type="evidence" value="ECO:0007669"/>
    <property type="project" value="UniProtKB-KW"/>
</dbReference>
<name>A0AAU9C1T0_9GAMM</name>